<dbReference type="GO" id="GO:0003942">
    <property type="term" value="F:N-acetyl-gamma-glutamyl-phosphate reductase activity"/>
    <property type="evidence" value="ECO:0007669"/>
    <property type="project" value="InterPro"/>
</dbReference>
<dbReference type="InterPro" id="IPR023013">
    <property type="entry name" value="AGPR_AS"/>
</dbReference>
<keyword evidence="2" id="KW-0028">Amino-acid biosynthesis</keyword>
<dbReference type="CDD" id="cd23934">
    <property type="entry name" value="AGPR_1_C"/>
    <property type="match status" value="1"/>
</dbReference>
<evidence type="ECO:0000256" key="5">
    <source>
        <dbReference type="ARBA" id="ARBA00029440"/>
    </source>
</evidence>
<evidence type="ECO:0000256" key="3">
    <source>
        <dbReference type="ARBA" id="ARBA00022857"/>
    </source>
</evidence>
<gene>
    <name evidence="7" type="ORF">UFOPK1726_01181</name>
</gene>
<sequence>MLRTVVIGASGYAGGELLRLIAGHPGLELTHAVANSLVGEQITKVFPNLTLDQKAFTAVADVDFAQVEVVFLALPHGESSKLLHQLPGHLLVVDLGADYRLKSDIAWRNFYSGDHAGGLTYGLADIPSYYEKISAQKRIANPGCYATAINLSLAPFVQNADFTPETINVVATSGTSGAGRKASTNLITAENMNNMSAYKVGGKHQHTPEIEQFLTNMSHREIKVSFTPILAPMPRGILAVSHVQLGKAVSNQELQDQFIAFYEGNSFVKLLSDQEQPQTKAVAGTNNAHFQVSVDQRTNQVVITAAIDNLIKGAAGQAIQNLNLMAGFEYDTGLKAVGVFP</sequence>
<evidence type="ECO:0000313" key="7">
    <source>
        <dbReference type="EMBL" id="CAB4585196.1"/>
    </source>
</evidence>
<organism evidence="7">
    <name type="scientific">freshwater metagenome</name>
    <dbReference type="NCBI Taxonomy" id="449393"/>
    <lineage>
        <taxon>unclassified sequences</taxon>
        <taxon>metagenomes</taxon>
        <taxon>ecological metagenomes</taxon>
    </lineage>
</organism>
<dbReference type="InterPro" id="IPR050085">
    <property type="entry name" value="AGPR"/>
</dbReference>
<evidence type="ECO:0000256" key="4">
    <source>
        <dbReference type="ARBA" id="ARBA00023002"/>
    </source>
</evidence>
<evidence type="ECO:0000256" key="2">
    <source>
        <dbReference type="ARBA" id="ARBA00022605"/>
    </source>
</evidence>
<dbReference type="SMART" id="SM00859">
    <property type="entry name" value="Semialdhyde_dh"/>
    <property type="match status" value="1"/>
</dbReference>
<dbReference type="GO" id="GO:0070401">
    <property type="term" value="F:NADP+ binding"/>
    <property type="evidence" value="ECO:0007669"/>
    <property type="project" value="InterPro"/>
</dbReference>
<dbReference type="SUPFAM" id="SSF55347">
    <property type="entry name" value="Glyceraldehyde-3-phosphate dehydrogenase-like, C-terminal domain"/>
    <property type="match status" value="1"/>
</dbReference>
<dbReference type="PANTHER" id="PTHR32338">
    <property type="entry name" value="N-ACETYL-GAMMA-GLUTAMYL-PHOSPHATE REDUCTASE, CHLOROPLASTIC-RELATED-RELATED"/>
    <property type="match status" value="1"/>
</dbReference>
<comment type="pathway">
    <text evidence="5">Amino-acid biosynthesis.</text>
</comment>
<dbReference type="SUPFAM" id="SSF51735">
    <property type="entry name" value="NAD(P)-binding Rossmann-fold domains"/>
    <property type="match status" value="1"/>
</dbReference>
<reference evidence="7" key="1">
    <citation type="submission" date="2020-05" db="EMBL/GenBank/DDBJ databases">
        <authorList>
            <person name="Chiriac C."/>
            <person name="Salcher M."/>
            <person name="Ghai R."/>
            <person name="Kavagutti S V."/>
        </authorList>
    </citation>
    <scope>NUCLEOTIDE SEQUENCE</scope>
</reference>
<dbReference type="GO" id="GO:0006526">
    <property type="term" value="P:L-arginine biosynthetic process"/>
    <property type="evidence" value="ECO:0007669"/>
    <property type="project" value="UniProtKB-KW"/>
</dbReference>
<dbReference type="InterPro" id="IPR000706">
    <property type="entry name" value="AGPR_type-1"/>
</dbReference>
<dbReference type="GO" id="GO:0051287">
    <property type="term" value="F:NAD binding"/>
    <property type="evidence" value="ECO:0007669"/>
    <property type="project" value="InterPro"/>
</dbReference>
<dbReference type="Gene3D" id="3.30.360.10">
    <property type="entry name" value="Dihydrodipicolinate Reductase, domain 2"/>
    <property type="match status" value="1"/>
</dbReference>
<keyword evidence="3" id="KW-0521">NADP</keyword>
<dbReference type="NCBIfam" id="TIGR01850">
    <property type="entry name" value="argC"/>
    <property type="match status" value="1"/>
</dbReference>
<dbReference type="CDD" id="cd24148">
    <property type="entry name" value="AGPR_1_actinobacAGPR_like"/>
    <property type="match status" value="1"/>
</dbReference>
<keyword evidence="1" id="KW-0055">Arginine biosynthesis</keyword>
<dbReference type="PROSITE" id="PS01224">
    <property type="entry name" value="ARGC"/>
    <property type="match status" value="1"/>
</dbReference>
<accession>A0A6J6F975</accession>
<dbReference type="Pfam" id="PF01118">
    <property type="entry name" value="Semialdhyde_dh"/>
    <property type="match status" value="1"/>
</dbReference>
<protein>
    <submittedName>
        <fullName evidence="7">Unannotated protein</fullName>
    </submittedName>
</protein>
<proteinExistence type="inferred from homology"/>
<dbReference type="InterPro" id="IPR000534">
    <property type="entry name" value="Semialdehyde_DH_NAD-bd"/>
</dbReference>
<dbReference type="PANTHER" id="PTHR32338:SF10">
    <property type="entry name" value="N-ACETYL-GAMMA-GLUTAMYL-PHOSPHATE REDUCTASE, CHLOROPLASTIC-RELATED"/>
    <property type="match status" value="1"/>
</dbReference>
<feature type="domain" description="Semialdehyde dehydrogenase NAD-binding" evidence="6">
    <location>
        <begin position="3"/>
        <end position="134"/>
    </location>
</feature>
<keyword evidence="4" id="KW-0560">Oxidoreductase</keyword>
<dbReference type="Gene3D" id="3.40.50.720">
    <property type="entry name" value="NAD(P)-binding Rossmann-like Domain"/>
    <property type="match status" value="1"/>
</dbReference>
<dbReference type="InterPro" id="IPR036291">
    <property type="entry name" value="NAD(P)-bd_dom_sf"/>
</dbReference>
<dbReference type="Pfam" id="PF22698">
    <property type="entry name" value="Semialdhyde_dhC_1"/>
    <property type="match status" value="1"/>
</dbReference>
<dbReference type="HAMAP" id="MF_00150">
    <property type="entry name" value="ArgC_type1"/>
    <property type="match status" value="1"/>
</dbReference>
<dbReference type="AlphaFoldDB" id="A0A6J6F975"/>
<evidence type="ECO:0000256" key="1">
    <source>
        <dbReference type="ARBA" id="ARBA00022571"/>
    </source>
</evidence>
<dbReference type="InterPro" id="IPR058924">
    <property type="entry name" value="AGPR_dimerisation_dom"/>
</dbReference>
<dbReference type="EMBL" id="CAEZTT010000183">
    <property type="protein sequence ID" value="CAB4585196.1"/>
    <property type="molecule type" value="Genomic_DNA"/>
</dbReference>
<evidence type="ECO:0000259" key="6">
    <source>
        <dbReference type="SMART" id="SM00859"/>
    </source>
</evidence>
<name>A0A6J6F975_9ZZZZ</name>